<evidence type="ECO:0000259" key="7">
    <source>
        <dbReference type="Pfam" id="PF12862"/>
    </source>
</evidence>
<dbReference type="EMBL" id="JANBUH010000024">
    <property type="protein sequence ID" value="KAJ2756509.1"/>
    <property type="molecule type" value="Genomic_DNA"/>
</dbReference>
<comment type="similarity">
    <text evidence="1">Belongs to the APC5 family.</text>
</comment>
<dbReference type="PANTHER" id="PTHR12830:SF9">
    <property type="entry name" value="ANAPHASE-PROMOTING COMPLEX SUBUNIT 5"/>
    <property type="match status" value="1"/>
</dbReference>
<evidence type="ECO:0000256" key="1">
    <source>
        <dbReference type="ARBA" id="ARBA00007450"/>
    </source>
</evidence>
<keyword evidence="5" id="KW-0833">Ubl conjugation pathway</keyword>
<dbReference type="AlphaFoldDB" id="A0A9W8LE39"/>
<sequence length="392" mass="43107">MVFSAYLSAPKLVLLAGVDLYSRRYDWGPLALSDIAQLLVRHVCLAGRVAEWSQLRRELDLVLVSSEGRTLRQLLGQRLKQLQSVDELHRFFDDVRQLVVEAEETRVRADGDSMLLDSESVFGIFVRRCCLAFDQLEFHQISGLFFEWQQAAEIIGGRGEAAEERLVQRSRVEAEEVVEQQIAQLEGGAVTKAARQDYISGHGRSHYLAYLSDVGSGESERASAELRRFFDSDSRSTHQNALLHLAGMRAQVGMSSGARLALAEATHVARDSQDHACLMYAQCWETRLLLDGRSALAAQQAASALVAKAAALGSRDMLAAGSIYAADALLLGGASPQRAFEAVVAARALVVELGVSRLSSDWWQCSARAWAQHGGVRVGELHNLLCVHYKTK</sequence>
<gene>
    <name evidence="8" type="primary">apc5</name>
    <name evidence="8" type="ORF">GGI19_000783</name>
</gene>
<keyword evidence="6" id="KW-0131">Cell cycle</keyword>
<protein>
    <recommendedName>
        <fullName evidence="2">Anaphase-promoting complex subunit 5</fullName>
    </recommendedName>
</protein>
<dbReference type="Pfam" id="PF12862">
    <property type="entry name" value="ANAPC5"/>
    <property type="match status" value="2"/>
</dbReference>
<evidence type="ECO:0000256" key="4">
    <source>
        <dbReference type="ARBA" id="ARBA00022776"/>
    </source>
</evidence>
<evidence type="ECO:0000313" key="9">
    <source>
        <dbReference type="Proteomes" id="UP001140011"/>
    </source>
</evidence>
<dbReference type="GO" id="GO:0070979">
    <property type="term" value="P:protein K11-linked ubiquitination"/>
    <property type="evidence" value="ECO:0007669"/>
    <property type="project" value="TreeGrafter"/>
</dbReference>
<name>A0A9W8LE39_9FUNG</name>
<reference evidence="8" key="1">
    <citation type="submission" date="2022-07" db="EMBL/GenBank/DDBJ databases">
        <title>Phylogenomic reconstructions and comparative analyses of Kickxellomycotina fungi.</title>
        <authorList>
            <person name="Reynolds N.K."/>
            <person name="Stajich J.E."/>
            <person name="Barry K."/>
            <person name="Grigoriev I.V."/>
            <person name="Crous P."/>
            <person name="Smith M.E."/>
        </authorList>
    </citation>
    <scope>NUCLEOTIDE SEQUENCE</scope>
    <source>
        <strain evidence="8">BCRC 34297</strain>
    </source>
</reference>
<evidence type="ECO:0000256" key="3">
    <source>
        <dbReference type="ARBA" id="ARBA00022618"/>
    </source>
</evidence>
<dbReference type="GO" id="GO:0045842">
    <property type="term" value="P:positive regulation of mitotic metaphase/anaphase transition"/>
    <property type="evidence" value="ECO:0007669"/>
    <property type="project" value="TreeGrafter"/>
</dbReference>
<evidence type="ECO:0000256" key="2">
    <source>
        <dbReference type="ARBA" id="ARBA00016066"/>
    </source>
</evidence>
<feature type="domain" description="Anaphase-promoting complex subunit 5" evidence="7">
    <location>
        <begin position="206"/>
        <end position="288"/>
    </location>
</feature>
<keyword evidence="9" id="KW-1185">Reference proteome</keyword>
<dbReference type="OrthoDB" id="2504561at2759"/>
<evidence type="ECO:0000256" key="5">
    <source>
        <dbReference type="ARBA" id="ARBA00022786"/>
    </source>
</evidence>
<accession>A0A9W8LE39</accession>
<feature type="domain" description="Anaphase-promoting complex subunit 5" evidence="7">
    <location>
        <begin position="83"/>
        <end position="96"/>
    </location>
</feature>
<keyword evidence="4" id="KW-0498">Mitosis</keyword>
<dbReference type="GO" id="GO:0051301">
    <property type="term" value="P:cell division"/>
    <property type="evidence" value="ECO:0007669"/>
    <property type="project" value="UniProtKB-KW"/>
</dbReference>
<dbReference type="InterPro" id="IPR037679">
    <property type="entry name" value="Apc5"/>
</dbReference>
<dbReference type="InterPro" id="IPR026000">
    <property type="entry name" value="Apc5_dom"/>
</dbReference>
<dbReference type="PANTHER" id="PTHR12830">
    <property type="entry name" value="ANAPHASE-PROMOTING COMPLEX SUBUNIT 5"/>
    <property type="match status" value="1"/>
</dbReference>
<proteinExistence type="inferred from homology"/>
<dbReference type="GO" id="GO:0005680">
    <property type="term" value="C:anaphase-promoting complex"/>
    <property type="evidence" value="ECO:0007669"/>
    <property type="project" value="InterPro"/>
</dbReference>
<comment type="caution">
    <text evidence="8">The sequence shown here is derived from an EMBL/GenBank/DDBJ whole genome shotgun (WGS) entry which is preliminary data.</text>
</comment>
<organism evidence="8 9">
    <name type="scientific">Coemansia pectinata</name>
    <dbReference type="NCBI Taxonomy" id="1052879"/>
    <lineage>
        <taxon>Eukaryota</taxon>
        <taxon>Fungi</taxon>
        <taxon>Fungi incertae sedis</taxon>
        <taxon>Zoopagomycota</taxon>
        <taxon>Kickxellomycotina</taxon>
        <taxon>Kickxellomycetes</taxon>
        <taxon>Kickxellales</taxon>
        <taxon>Kickxellaceae</taxon>
        <taxon>Coemansia</taxon>
    </lineage>
</organism>
<evidence type="ECO:0000256" key="6">
    <source>
        <dbReference type="ARBA" id="ARBA00023306"/>
    </source>
</evidence>
<dbReference type="GO" id="GO:0031145">
    <property type="term" value="P:anaphase-promoting complex-dependent catabolic process"/>
    <property type="evidence" value="ECO:0007669"/>
    <property type="project" value="TreeGrafter"/>
</dbReference>
<dbReference type="Proteomes" id="UP001140011">
    <property type="component" value="Unassembled WGS sequence"/>
</dbReference>
<keyword evidence="3" id="KW-0132">Cell division</keyword>
<evidence type="ECO:0000313" key="8">
    <source>
        <dbReference type="EMBL" id="KAJ2756509.1"/>
    </source>
</evidence>